<gene>
    <name evidence="1" type="ORF">SDC9_100091</name>
</gene>
<dbReference type="EMBL" id="VSSQ01014286">
    <property type="protein sequence ID" value="MPM53324.1"/>
    <property type="molecule type" value="Genomic_DNA"/>
</dbReference>
<dbReference type="AlphaFoldDB" id="A0A645AUT3"/>
<evidence type="ECO:0000313" key="1">
    <source>
        <dbReference type="EMBL" id="MPM53324.1"/>
    </source>
</evidence>
<proteinExistence type="predicted"/>
<sequence length="104" mass="11748">MHKAGDIGQYPLICQHTQPRDIIHIDVVTVFLFVAEAAFHDGIIEAMMLQNRNIHANAGLRFKISKQTMKGMHERGVEHQDSDAVLFADGGDARLRERRSLQRG</sequence>
<accession>A0A645AUT3</accession>
<comment type="caution">
    <text evidence="1">The sequence shown here is derived from an EMBL/GenBank/DDBJ whole genome shotgun (WGS) entry which is preliminary data.</text>
</comment>
<name>A0A645AUT3_9ZZZZ</name>
<protein>
    <submittedName>
        <fullName evidence="1">Uncharacterized protein</fullName>
    </submittedName>
</protein>
<reference evidence="1" key="1">
    <citation type="submission" date="2019-08" db="EMBL/GenBank/DDBJ databases">
        <authorList>
            <person name="Kucharzyk K."/>
            <person name="Murdoch R.W."/>
            <person name="Higgins S."/>
            <person name="Loffler F."/>
        </authorList>
    </citation>
    <scope>NUCLEOTIDE SEQUENCE</scope>
</reference>
<organism evidence="1">
    <name type="scientific">bioreactor metagenome</name>
    <dbReference type="NCBI Taxonomy" id="1076179"/>
    <lineage>
        <taxon>unclassified sequences</taxon>
        <taxon>metagenomes</taxon>
        <taxon>ecological metagenomes</taxon>
    </lineage>
</organism>